<dbReference type="Proteomes" id="UP000616151">
    <property type="component" value="Unassembled WGS sequence"/>
</dbReference>
<reference evidence="1" key="1">
    <citation type="submission" date="2021-01" db="EMBL/GenBank/DDBJ databases">
        <authorList>
            <person name="Sun Q."/>
        </authorList>
    </citation>
    <scope>NUCLEOTIDE SEQUENCE</scope>
    <source>
        <strain evidence="1">YIM B02566</strain>
    </source>
</reference>
<protein>
    <submittedName>
        <fullName evidence="1">Glutamine synthetase</fullName>
    </submittedName>
</protein>
<gene>
    <name evidence="1" type="ORF">JHL16_15050</name>
</gene>
<keyword evidence="2" id="KW-1185">Reference proteome</keyword>
<dbReference type="EMBL" id="JAENHL010000007">
    <property type="protein sequence ID" value="MBK1867674.1"/>
    <property type="molecule type" value="Genomic_DNA"/>
</dbReference>
<name>A0ACC5R4U8_9HYPH</name>
<evidence type="ECO:0000313" key="2">
    <source>
        <dbReference type="Proteomes" id="UP000616151"/>
    </source>
</evidence>
<sequence>MKPDDIVMACICDYAGQVKGKGFRGIDLKSRLRSGVGLAPTNLMITAFGQIVDSPWGPRGELLMMPVAETETTVDHGGELPRERFLLSDLLELDGTPWACCPRNWLNKGLKTLEAETGLRVKSAFEHEFHYSGSRPRLGDAYSLDSMRLQGAFGQLLMQALDENGVGPEMFMPEYGPQQFEVTCKPQIGLKSADDAVRLREITRSVARALGHKATFSPVMGEGAVGNGVHVHFSLEDAAGKPLTFDPGRPCQVGEAAAHFAAGILAMMPAMVALTAPSAASYERLKPNRWSASYNNLADKDREAGIRISPLSKLPGTDPYKSFNLEYRAADAAANPYLTLGALVWAGLQGIRDRRPLPEPTQGDPGLLSDAEKKKRGLRRLPSSLAQALDELEADGRYRIWMGDELLEAYLTHKRSELKLVKDLDLAEQIKRYAEVY</sequence>
<organism evidence="1 2">
    <name type="scientific">Taklimakanibacter albus</name>
    <dbReference type="NCBI Taxonomy" id="2800327"/>
    <lineage>
        <taxon>Bacteria</taxon>
        <taxon>Pseudomonadati</taxon>
        <taxon>Pseudomonadota</taxon>
        <taxon>Alphaproteobacteria</taxon>
        <taxon>Hyphomicrobiales</taxon>
        <taxon>Aestuariivirgaceae</taxon>
        <taxon>Taklimakanibacter</taxon>
    </lineage>
</organism>
<proteinExistence type="predicted"/>
<evidence type="ECO:0000313" key="1">
    <source>
        <dbReference type="EMBL" id="MBK1867674.1"/>
    </source>
</evidence>
<comment type="caution">
    <text evidence="1">The sequence shown here is derived from an EMBL/GenBank/DDBJ whole genome shotgun (WGS) entry which is preliminary data.</text>
</comment>
<accession>A0ACC5R4U8</accession>